<proteinExistence type="predicted"/>
<evidence type="ECO:0000313" key="2">
    <source>
        <dbReference type="Proteomes" id="UP001344251"/>
    </source>
</evidence>
<dbReference type="RefSeq" id="WP_326619148.1">
    <property type="nucleotide sequence ID" value="NZ_CP109106.1"/>
</dbReference>
<dbReference type="Gene3D" id="3.90.50.10">
    <property type="entry name" value="Photosynthetic Reaction Center, subunit H, domain 2"/>
    <property type="match status" value="1"/>
</dbReference>
<dbReference type="EMBL" id="CP109106">
    <property type="protein sequence ID" value="WSB69620.1"/>
    <property type="molecule type" value="Genomic_DNA"/>
</dbReference>
<reference evidence="1 2" key="1">
    <citation type="submission" date="2022-10" db="EMBL/GenBank/DDBJ databases">
        <title>The complete genomes of actinobacterial strains from the NBC collection.</title>
        <authorList>
            <person name="Joergensen T.S."/>
            <person name="Alvarez Arevalo M."/>
            <person name="Sterndorff E.B."/>
            <person name="Faurdal D."/>
            <person name="Vuksanovic O."/>
            <person name="Mourched A.-S."/>
            <person name="Charusanti P."/>
            <person name="Shaw S."/>
            <person name="Blin K."/>
            <person name="Weber T."/>
        </authorList>
    </citation>
    <scope>NUCLEOTIDE SEQUENCE [LARGE SCALE GENOMIC DNA]</scope>
    <source>
        <strain evidence="1 2">NBC 01774</strain>
    </source>
</reference>
<protein>
    <submittedName>
        <fullName evidence="1">PRC-barrel domain containing protein</fullName>
    </submittedName>
</protein>
<sequence length="119" mass="12814">MDYIWAYPEDSGYEGQEPLTGFTVQASDGTIGTVDRQVDQPGRQHLVVDTGVWVFGKSVLIPAGAVTQIDRHAKKVTVGRAKDEIKAAPRFVVDSQTTDPAYLTEVGAYYVTLVGAPTG</sequence>
<dbReference type="InterPro" id="IPR011033">
    <property type="entry name" value="PRC_barrel-like_sf"/>
</dbReference>
<name>A0ABZ1FH62_9ACTN</name>
<accession>A0ABZ1FH62</accession>
<dbReference type="SUPFAM" id="SSF50346">
    <property type="entry name" value="PRC-barrel domain"/>
    <property type="match status" value="1"/>
</dbReference>
<keyword evidence="2" id="KW-1185">Reference proteome</keyword>
<organism evidence="1 2">
    <name type="scientific">Streptomyces decoyicus</name>
    <dbReference type="NCBI Taxonomy" id="249567"/>
    <lineage>
        <taxon>Bacteria</taxon>
        <taxon>Bacillati</taxon>
        <taxon>Actinomycetota</taxon>
        <taxon>Actinomycetes</taxon>
        <taxon>Kitasatosporales</taxon>
        <taxon>Streptomycetaceae</taxon>
        <taxon>Streptomyces</taxon>
    </lineage>
</organism>
<evidence type="ECO:0000313" key="1">
    <source>
        <dbReference type="EMBL" id="WSB69620.1"/>
    </source>
</evidence>
<gene>
    <name evidence="1" type="ORF">OG863_17615</name>
</gene>
<dbReference type="Proteomes" id="UP001344251">
    <property type="component" value="Chromosome"/>
</dbReference>
<dbReference type="InterPro" id="IPR014747">
    <property type="entry name" value="Bac_photo_RC_H_C"/>
</dbReference>